<name>A0ABV9L289_9BACT</name>
<dbReference type="PROSITE" id="PS51257">
    <property type="entry name" value="PROKAR_LIPOPROTEIN"/>
    <property type="match status" value="1"/>
</dbReference>
<dbReference type="EMBL" id="JBHSGN010000144">
    <property type="protein sequence ID" value="MFC4676560.1"/>
    <property type="molecule type" value="Genomic_DNA"/>
</dbReference>
<protein>
    <submittedName>
        <fullName evidence="1">Uncharacterized protein</fullName>
    </submittedName>
</protein>
<reference evidence="2" key="1">
    <citation type="journal article" date="2019" name="Int. J. Syst. Evol. Microbiol.">
        <title>The Global Catalogue of Microorganisms (GCM) 10K type strain sequencing project: providing services to taxonomists for standard genome sequencing and annotation.</title>
        <authorList>
            <consortium name="The Broad Institute Genomics Platform"/>
            <consortium name="The Broad Institute Genome Sequencing Center for Infectious Disease"/>
            <person name="Wu L."/>
            <person name="Ma J."/>
        </authorList>
    </citation>
    <scope>NUCLEOTIDE SEQUENCE [LARGE SCALE GENOMIC DNA]</scope>
    <source>
        <strain evidence="2">CCUG 66188</strain>
    </source>
</reference>
<comment type="caution">
    <text evidence="1">The sequence shown here is derived from an EMBL/GenBank/DDBJ whole genome shotgun (WGS) entry which is preliminary data.</text>
</comment>
<keyword evidence="2" id="KW-1185">Reference proteome</keyword>
<dbReference type="Proteomes" id="UP001596023">
    <property type="component" value="Unassembled WGS sequence"/>
</dbReference>
<gene>
    <name evidence="1" type="ORF">ACFO6W_23035</name>
</gene>
<organism evidence="1 2">
    <name type="scientific">Dysgonomonas termitidis</name>
    <dbReference type="NCBI Taxonomy" id="1516126"/>
    <lineage>
        <taxon>Bacteria</taxon>
        <taxon>Pseudomonadati</taxon>
        <taxon>Bacteroidota</taxon>
        <taxon>Bacteroidia</taxon>
        <taxon>Bacteroidales</taxon>
        <taxon>Dysgonomonadaceae</taxon>
        <taxon>Dysgonomonas</taxon>
    </lineage>
</organism>
<evidence type="ECO:0000313" key="2">
    <source>
        <dbReference type="Proteomes" id="UP001596023"/>
    </source>
</evidence>
<proteinExistence type="predicted"/>
<dbReference type="RefSeq" id="WP_380000923.1">
    <property type="nucleotide sequence ID" value="NZ_JBHSGN010000144.1"/>
</dbReference>
<evidence type="ECO:0000313" key="1">
    <source>
        <dbReference type="EMBL" id="MFC4676560.1"/>
    </source>
</evidence>
<sequence length="284" mass="32453">MKKIIYTILSLTLLIACSPIEKEYSMGRDYTADELDVSVRAVVVNGKNTNKLIFENHSPILGEWDYSFGVTNQQVVDTAIIVVEGPLTVTFKGLNPSGSMITKKFEVDIQDLYFPVPPEWGLFCGNGTKVWEWEVDEDPFGAGGYMDSHEPWDPTDLSELEGGWWNQAGWGEGATMSFSIRGAAFSKTNASGTKTETGTFTFDMSQKLMNIWEPDEIWSHGKLRINGGTSILAGRVPHYDFWYIYDVYEFDIVELEEDRMVLAHWMEPREWNDEAYFWIFRAKE</sequence>
<accession>A0ABV9L289</accession>